<dbReference type="Pfam" id="PF21086">
    <property type="entry name" value="ACT_PSP_2"/>
    <property type="match status" value="1"/>
</dbReference>
<evidence type="ECO:0000256" key="1">
    <source>
        <dbReference type="ARBA" id="ARBA00001946"/>
    </source>
</evidence>
<dbReference type="Gene3D" id="3.40.50.1000">
    <property type="entry name" value="HAD superfamily/HAD-like"/>
    <property type="match status" value="1"/>
</dbReference>
<keyword evidence="6" id="KW-0479">Metal-binding</keyword>
<comment type="similarity">
    <text evidence="3">Belongs to the HAD-like hydrolase superfamily. SerB family.</text>
</comment>
<gene>
    <name evidence="12" type="ORF">UFOPK3495_00185</name>
</gene>
<proteinExistence type="inferred from homology"/>
<dbReference type="PANTHER" id="PTHR43344:SF2">
    <property type="entry name" value="PHOSPHOSERINE PHOSPHATASE"/>
    <property type="match status" value="1"/>
</dbReference>
<dbReference type="NCBIfam" id="TIGR01488">
    <property type="entry name" value="HAD-SF-IB"/>
    <property type="match status" value="1"/>
</dbReference>
<name>A0A6J7F597_9ZZZZ</name>
<organism evidence="12">
    <name type="scientific">freshwater metagenome</name>
    <dbReference type="NCBI Taxonomy" id="449393"/>
    <lineage>
        <taxon>unclassified sequences</taxon>
        <taxon>metagenomes</taxon>
        <taxon>ecological metagenomes</taxon>
    </lineage>
</organism>
<dbReference type="UniPathway" id="UPA00135">
    <property type="reaction ID" value="UER00198"/>
</dbReference>
<dbReference type="SFLD" id="SFLDG01136">
    <property type="entry name" value="C1.6:_Phosphoserine_Phosphatas"/>
    <property type="match status" value="1"/>
</dbReference>
<accession>A0A6J7F597</accession>
<dbReference type="CDD" id="cd07500">
    <property type="entry name" value="HAD_PSP"/>
    <property type="match status" value="1"/>
</dbReference>
<dbReference type="GO" id="GO:0006564">
    <property type="term" value="P:L-serine biosynthetic process"/>
    <property type="evidence" value="ECO:0007669"/>
    <property type="project" value="UniProtKB-KW"/>
</dbReference>
<dbReference type="SUPFAM" id="SSF56784">
    <property type="entry name" value="HAD-like"/>
    <property type="match status" value="1"/>
</dbReference>
<dbReference type="SFLD" id="SFLDG01137">
    <property type="entry name" value="C1.6.1:_Phosphoserine_Phosphat"/>
    <property type="match status" value="1"/>
</dbReference>
<evidence type="ECO:0000256" key="9">
    <source>
        <dbReference type="ARBA" id="ARBA00023299"/>
    </source>
</evidence>
<dbReference type="InterPro" id="IPR049148">
    <property type="entry name" value="PSP_ACT"/>
</dbReference>
<comment type="pathway">
    <text evidence="2">Amino-acid biosynthesis; L-serine biosynthesis; L-serine from 3-phospho-D-glycerate: step 3/3.</text>
</comment>
<dbReference type="SFLD" id="SFLDS00003">
    <property type="entry name" value="Haloacid_Dehalogenase"/>
    <property type="match status" value="1"/>
</dbReference>
<evidence type="ECO:0000256" key="10">
    <source>
        <dbReference type="ARBA" id="ARBA00031693"/>
    </source>
</evidence>
<sequence>MTKGLFTQLEPSAIVRDIEQLVIRDRLVLTALIDIESSLVDGTIATVTALATSLQLELSIEQDVAESSTKKRDRIQIILLGSPLRPEAITRVAQELTERGANVDRIRRIASYPVTAILFEASGATTTSIRRALAQAAFETGADIAVQDAGLDRRGQHLVVMDVDSTVIQNEVIDLLAHEAGVLNEVASITERAMAGELDFAASLRERVALLKGLPVESIAKVRDKISLTPGARTLCRTLKTLGYRVCLVSGGFVEVISPIADDLGIDRLRANRLGVENGFLTGLVEGPIIDRLGKRQALEEFAAEFGIPMRRTIAIGDGANDIDMLEAAGLGVAFNAKAAARDAADTSVNVPYLDSVLYLLGITREDIEDADTLAGFVTPAPGL</sequence>
<dbReference type="InterPro" id="IPR023214">
    <property type="entry name" value="HAD_sf"/>
</dbReference>
<evidence type="ECO:0000313" key="12">
    <source>
        <dbReference type="EMBL" id="CAB4888938.1"/>
    </source>
</evidence>
<evidence type="ECO:0000256" key="3">
    <source>
        <dbReference type="ARBA" id="ARBA00009184"/>
    </source>
</evidence>
<evidence type="ECO:0000259" key="11">
    <source>
        <dbReference type="Pfam" id="PF21086"/>
    </source>
</evidence>
<keyword evidence="9" id="KW-0718">Serine biosynthesis</keyword>
<dbReference type="Pfam" id="PF12710">
    <property type="entry name" value="HAD"/>
    <property type="match status" value="1"/>
</dbReference>
<comment type="cofactor">
    <cofactor evidence="1">
        <name>Mg(2+)</name>
        <dbReference type="ChEBI" id="CHEBI:18420"/>
    </cofactor>
</comment>
<dbReference type="GO" id="GO:0005737">
    <property type="term" value="C:cytoplasm"/>
    <property type="evidence" value="ECO:0007669"/>
    <property type="project" value="TreeGrafter"/>
</dbReference>
<evidence type="ECO:0000256" key="7">
    <source>
        <dbReference type="ARBA" id="ARBA00022801"/>
    </source>
</evidence>
<dbReference type="InterPro" id="IPR036412">
    <property type="entry name" value="HAD-like_sf"/>
</dbReference>
<dbReference type="InterPro" id="IPR050582">
    <property type="entry name" value="HAD-like_SerB"/>
</dbReference>
<keyword evidence="5" id="KW-0028">Amino-acid biosynthesis</keyword>
<evidence type="ECO:0000256" key="4">
    <source>
        <dbReference type="ARBA" id="ARBA00012640"/>
    </source>
</evidence>
<keyword evidence="8" id="KW-0460">Magnesium</keyword>
<dbReference type="EMBL" id="CAFBMC010000005">
    <property type="protein sequence ID" value="CAB4888938.1"/>
    <property type="molecule type" value="Genomic_DNA"/>
</dbReference>
<dbReference type="EC" id="3.1.3.3" evidence="4"/>
<protein>
    <recommendedName>
        <fullName evidence="4">phosphoserine phosphatase</fullName>
        <ecNumber evidence="4">3.1.3.3</ecNumber>
    </recommendedName>
    <alternativeName>
        <fullName evidence="10">O-phosphoserine phosphohydrolase</fullName>
    </alternativeName>
</protein>
<dbReference type="SFLD" id="SFLDF00029">
    <property type="entry name" value="phosphoserine_phosphatase"/>
    <property type="match status" value="1"/>
</dbReference>
<dbReference type="Gene3D" id="3.30.70.260">
    <property type="match status" value="1"/>
</dbReference>
<evidence type="ECO:0000256" key="6">
    <source>
        <dbReference type="ARBA" id="ARBA00022723"/>
    </source>
</evidence>
<evidence type="ECO:0000256" key="8">
    <source>
        <dbReference type="ARBA" id="ARBA00022842"/>
    </source>
</evidence>
<evidence type="ECO:0000256" key="5">
    <source>
        <dbReference type="ARBA" id="ARBA00022605"/>
    </source>
</evidence>
<dbReference type="GO" id="GO:0000287">
    <property type="term" value="F:magnesium ion binding"/>
    <property type="evidence" value="ECO:0007669"/>
    <property type="project" value="TreeGrafter"/>
</dbReference>
<dbReference type="PANTHER" id="PTHR43344">
    <property type="entry name" value="PHOSPHOSERINE PHOSPHATASE"/>
    <property type="match status" value="1"/>
</dbReference>
<keyword evidence="7" id="KW-0378">Hydrolase</keyword>
<evidence type="ECO:0000256" key="2">
    <source>
        <dbReference type="ARBA" id="ARBA00005135"/>
    </source>
</evidence>
<dbReference type="GO" id="GO:0036424">
    <property type="term" value="F:L-phosphoserine phosphatase activity"/>
    <property type="evidence" value="ECO:0007669"/>
    <property type="project" value="InterPro"/>
</dbReference>
<dbReference type="NCBIfam" id="TIGR00338">
    <property type="entry name" value="serB"/>
    <property type="match status" value="1"/>
</dbReference>
<dbReference type="InterPro" id="IPR004469">
    <property type="entry name" value="PSP"/>
</dbReference>
<feature type="domain" description="Phosphoserine phosphatase ACT" evidence="11">
    <location>
        <begin position="77"/>
        <end position="147"/>
    </location>
</feature>
<reference evidence="12" key="1">
    <citation type="submission" date="2020-05" db="EMBL/GenBank/DDBJ databases">
        <authorList>
            <person name="Chiriac C."/>
            <person name="Salcher M."/>
            <person name="Ghai R."/>
            <person name="Kavagutti S V."/>
        </authorList>
    </citation>
    <scope>NUCLEOTIDE SEQUENCE</scope>
</reference>
<dbReference type="AlphaFoldDB" id="A0A6J7F597"/>